<evidence type="ECO:0000256" key="2">
    <source>
        <dbReference type="PROSITE-ProRule" id="PRU00221"/>
    </source>
</evidence>
<dbReference type="PANTHER" id="PTHR19842:SF2">
    <property type="entry name" value="WD REPEAT PROTEIN (AFU_ORTHOLOGUE AFUA_5G04300)"/>
    <property type="match status" value="1"/>
</dbReference>
<keyword evidence="6" id="KW-1185">Reference proteome</keyword>
<dbReference type="Proteomes" id="UP001163105">
    <property type="component" value="Unassembled WGS sequence"/>
</dbReference>
<feature type="region of interest" description="Disordered" evidence="3">
    <location>
        <begin position="852"/>
        <end position="890"/>
    </location>
</feature>
<dbReference type="SUPFAM" id="SSF50978">
    <property type="entry name" value="WD40 repeat-like"/>
    <property type="match status" value="1"/>
</dbReference>
<protein>
    <recommendedName>
        <fullName evidence="7">Target of rapamycin complex subunit LST8</fullName>
    </recommendedName>
</protein>
<accession>A0AB34FKB0</accession>
<dbReference type="PROSITE" id="PS50082">
    <property type="entry name" value="WD_REPEATS_2"/>
    <property type="match status" value="1"/>
</dbReference>
<feature type="compositionally biased region" description="Pro residues" evidence="3">
    <location>
        <begin position="869"/>
        <end position="882"/>
    </location>
</feature>
<organism evidence="5 6">
    <name type="scientific">Purpureocillium lavendulum</name>
    <dbReference type="NCBI Taxonomy" id="1247861"/>
    <lineage>
        <taxon>Eukaryota</taxon>
        <taxon>Fungi</taxon>
        <taxon>Dikarya</taxon>
        <taxon>Ascomycota</taxon>
        <taxon>Pezizomycotina</taxon>
        <taxon>Sordariomycetes</taxon>
        <taxon>Hypocreomycetidae</taxon>
        <taxon>Hypocreales</taxon>
        <taxon>Ophiocordycipitaceae</taxon>
        <taxon>Purpureocillium</taxon>
    </lineage>
</organism>
<dbReference type="AlphaFoldDB" id="A0AB34FKB0"/>
<dbReference type="InterPro" id="IPR037588">
    <property type="entry name" value="MLST8"/>
</dbReference>
<dbReference type="InterPro" id="IPR015943">
    <property type="entry name" value="WD40/YVTN_repeat-like_dom_sf"/>
</dbReference>
<dbReference type="InterPro" id="IPR036322">
    <property type="entry name" value="WD40_repeat_dom_sf"/>
</dbReference>
<dbReference type="GO" id="GO:0031929">
    <property type="term" value="P:TOR signaling"/>
    <property type="evidence" value="ECO:0007669"/>
    <property type="project" value="InterPro"/>
</dbReference>
<dbReference type="EMBL" id="JAQHRD010000006">
    <property type="protein sequence ID" value="KAJ6439527.1"/>
    <property type="molecule type" value="Genomic_DNA"/>
</dbReference>
<keyword evidence="4" id="KW-0732">Signal</keyword>
<feature type="chain" id="PRO_5044344053" description="Target of rapamycin complex subunit LST8" evidence="4">
    <location>
        <begin position="18"/>
        <end position="1060"/>
    </location>
</feature>
<dbReference type="Pfam" id="PF00400">
    <property type="entry name" value="WD40"/>
    <property type="match status" value="1"/>
</dbReference>
<sequence>MQSSQLLSVLFAAVVTAQSPVAVVYLDPGFGGPSQQITSVGQCVQIGPNIMAAVIDITGDEPPTKRRRVEAPFVNDKKDLRTRVQQHVIPLVSHAVQGLSPSVYRVDAIGIQAVTALARSPVFCNKGSFSQEEASTQALAVVQGLAARPEFRIHSQAPPTPPLGCLSDDQPHEPTPIKVEDLPLPPLDRAAQTQVVARAVEQPGFRIRHAQRLARRHQDTGKAHGLSNWFQLQRKPYLAASERAAVASGVGIRLPAPPTAVGLPQTYHVDFTQAEIEEIFDHVGKYFSPKTVPRTADSLKSLAYEHNVNIASIVGDAITGRTAEDVRNFCSDLMAGAARVSNQILSLVQANEKHRAGHRASRVSSLLLAREIEGNSRFGRMRRYENFQHGFKRAHEDGMSLVAEFTNCAGDISTMSWVPDRNIVCGTTAHSDRHNQQYNKPGNLLLCSTSEGTLRAFADHRIPRPLVDKGDNSTEAMRQSQDPWLYSSVVSSDYDHVHSRAFTSSFDRTVKVWNVSKSGEAMECIATWHHDGNVNFVAAAKDGSGRVASAADVPTRAVRIYTVDTDNVAQSSYQDISCTRTDADGSDKWAYFPATMQWGRAPGTTHLLVVGYSPRSLTNDDHDIPEDKRNSGEIMLWDAEKGCRVTMMTATTANVFEVAWHPQLHRFIAATSPSGLLVDQHVRTQIHVFQRDRDRPVDDPAYTEFQKLDCPAVDINELTYMPNSLLHAYVTAGCTDGCVYVWDTAQGDHPIHRLKHGDPLDDFTYDREKEDTGVKFTAWGASPDRFYTGSSDGVVKVWNVRNKRKPFVRTLVEAPAPISCGAFSPDQSQLAIGDASGRVFLFSVDERDQHASHVMKLPGTNRELRRPKPFLPHPEPPPPEPDAPSSDGMHLDAADRSIAAYAHQRYIASGQLVLTRKPVVGAVQGPAYAATGLFRREAHVGEDPTAPLLTDFERHQRDALDKSRGSRRRAQTRLKNPIPFPVPDDDDVDDVDDDDVISHCANISYNIARLKHHVGNLKLDLDLTELDDQELGFLFIDGVVLDDEEDWGFQYKEMPASTDD</sequence>
<dbReference type="GO" id="GO:0031931">
    <property type="term" value="C:TORC1 complex"/>
    <property type="evidence" value="ECO:0007669"/>
    <property type="project" value="InterPro"/>
</dbReference>
<dbReference type="PANTHER" id="PTHR19842">
    <property type="entry name" value="G BETA-LIKE PROTEIN GBL"/>
    <property type="match status" value="1"/>
</dbReference>
<name>A0AB34FKB0_9HYPO</name>
<gene>
    <name evidence="5" type="ORF">O9K51_07414</name>
</gene>
<dbReference type="GO" id="GO:0031932">
    <property type="term" value="C:TORC2 complex"/>
    <property type="evidence" value="ECO:0007669"/>
    <property type="project" value="InterPro"/>
</dbReference>
<dbReference type="GO" id="GO:0032956">
    <property type="term" value="P:regulation of actin cytoskeleton organization"/>
    <property type="evidence" value="ECO:0007669"/>
    <property type="project" value="TreeGrafter"/>
</dbReference>
<dbReference type="SMART" id="SM00320">
    <property type="entry name" value="WD40"/>
    <property type="match status" value="7"/>
</dbReference>
<keyword evidence="2" id="KW-0853">WD repeat</keyword>
<feature type="signal peptide" evidence="4">
    <location>
        <begin position="1"/>
        <end position="17"/>
    </location>
</feature>
<reference evidence="5" key="1">
    <citation type="submission" date="2023-01" db="EMBL/GenBank/DDBJ databases">
        <title>The growth and conidiation of Purpureocillium lavendulum are regulated by nitrogen source and histone H3K14 acetylation.</title>
        <authorList>
            <person name="Tang P."/>
            <person name="Han J."/>
            <person name="Zhang C."/>
            <person name="Tang P."/>
            <person name="Qi F."/>
            <person name="Zhang K."/>
            <person name="Liang L."/>
        </authorList>
    </citation>
    <scope>NUCLEOTIDE SEQUENCE</scope>
    <source>
        <strain evidence="5">YMF1.00683</strain>
    </source>
</reference>
<dbReference type="InterPro" id="IPR001680">
    <property type="entry name" value="WD40_rpt"/>
</dbReference>
<proteinExistence type="inferred from homology"/>
<evidence type="ECO:0008006" key="7">
    <source>
        <dbReference type="Google" id="ProtNLM"/>
    </source>
</evidence>
<comment type="similarity">
    <text evidence="1">Belongs to the WD repeat LST8 family.</text>
</comment>
<evidence type="ECO:0000256" key="3">
    <source>
        <dbReference type="SAM" id="MobiDB-lite"/>
    </source>
</evidence>
<evidence type="ECO:0000256" key="1">
    <source>
        <dbReference type="ARBA" id="ARBA00009890"/>
    </source>
</evidence>
<evidence type="ECO:0000256" key="4">
    <source>
        <dbReference type="SAM" id="SignalP"/>
    </source>
</evidence>
<comment type="caution">
    <text evidence="5">The sequence shown here is derived from an EMBL/GenBank/DDBJ whole genome shotgun (WGS) entry which is preliminary data.</text>
</comment>
<feature type="repeat" description="WD" evidence="2">
    <location>
        <begin position="767"/>
        <end position="808"/>
    </location>
</feature>
<evidence type="ECO:0000313" key="6">
    <source>
        <dbReference type="Proteomes" id="UP001163105"/>
    </source>
</evidence>
<dbReference type="Gene3D" id="2.130.10.10">
    <property type="entry name" value="YVTN repeat-like/Quinoprotein amine dehydrogenase"/>
    <property type="match status" value="1"/>
</dbReference>
<evidence type="ECO:0000313" key="5">
    <source>
        <dbReference type="EMBL" id="KAJ6439527.1"/>
    </source>
</evidence>